<proteinExistence type="predicted"/>
<keyword evidence="2" id="KW-1185">Reference proteome</keyword>
<dbReference type="RefSeq" id="WP_280999614.1">
    <property type="nucleotide sequence ID" value="NZ_CP069362.1"/>
</dbReference>
<sequence>MKRLFYFLFLFIFSLSVFSANLGIYSNGVFLEFPISNIKVKAGYPTFGLSYNKNNKNIGFNLNSDFNLNNPQLNNYISTNLTIYFNNLALYSGLWNTFDLNDSENATTTKIGNFGFFTGITTNIQNLKMNISLNLKIMNWIKTGNIVTSLPAFKGTFEDAVFLAIGLDYTIPINKNNISIFFNFGANYINFPNGLTLYQFNNKYNFGILLTLNELFKQEE</sequence>
<dbReference type="Proteomes" id="UP001232493">
    <property type="component" value="Chromosome"/>
</dbReference>
<evidence type="ECO:0000313" key="1">
    <source>
        <dbReference type="EMBL" id="WGS65270.1"/>
    </source>
</evidence>
<organism evidence="1 2">
    <name type="scientific">Marinitoga aeolica</name>
    <dbReference type="NCBI Taxonomy" id="2809031"/>
    <lineage>
        <taxon>Bacteria</taxon>
        <taxon>Thermotogati</taxon>
        <taxon>Thermotogota</taxon>
        <taxon>Thermotogae</taxon>
        <taxon>Petrotogales</taxon>
        <taxon>Petrotogaceae</taxon>
        <taxon>Marinitoga</taxon>
    </lineage>
</organism>
<reference evidence="1 2" key="1">
    <citation type="submission" date="2021-02" db="EMBL/GenBank/DDBJ databases">
        <title>Characterization of Marinitoga sp. nov. str. BP5-C20A.</title>
        <authorList>
            <person name="Erauso G."/>
            <person name="Postec A."/>
        </authorList>
    </citation>
    <scope>NUCLEOTIDE SEQUENCE [LARGE SCALE GENOMIC DNA]</scope>
    <source>
        <strain evidence="1 2">BP5-C20A</strain>
    </source>
</reference>
<accession>A0ABY8PRM4</accession>
<dbReference type="EMBL" id="CP069362">
    <property type="protein sequence ID" value="WGS65270.1"/>
    <property type="molecule type" value="Genomic_DNA"/>
</dbReference>
<gene>
    <name evidence="1" type="ORF">JRV97_01550</name>
</gene>
<name>A0ABY8PRM4_9BACT</name>
<evidence type="ECO:0008006" key="3">
    <source>
        <dbReference type="Google" id="ProtNLM"/>
    </source>
</evidence>
<protein>
    <recommendedName>
        <fullName evidence="3">Outer membrane protein beta-barrel domain-containing protein</fullName>
    </recommendedName>
</protein>
<evidence type="ECO:0000313" key="2">
    <source>
        <dbReference type="Proteomes" id="UP001232493"/>
    </source>
</evidence>